<proteinExistence type="inferred from homology"/>
<feature type="transmembrane region" description="Helical" evidence="7">
    <location>
        <begin position="12"/>
        <end position="34"/>
    </location>
</feature>
<evidence type="ECO:0000256" key="4">
    <source>
        <dbReference type="ARBA" id="ARBA00022989"/>
    </source>
</evidence>
<keyword evidence="4 7" id="KW-1133">Transmembrane helix</keyword>
<reference evidence="8 9" key="1">
    <citation type="submission" date="2024-01" db="EMBL/GenBank/DDBJ databases">
        <title>The genomes of 5 underutilized Papilionoideae crops provide insights into root nodulation and disease resistance.</title>
        <authorList>
            <person name="Yuan L."/>
        </authorList>
    </citation>
    <scope>NUCLEOTIDE SEQUENCE [LARGE SCALE GENOMIC DNA]</scope>
    <source>
        <strain evidence="8">LY-2023</strain>
        <tissue evidence="8">Leaf</tissue>
    </source>
</reference>
<keyword evidence="2 7" id="KW-0812">Transmembrane</keyword>
<evidence type="ECO:0000313" key="9">
    <source>
        <dbReference type="Proteomes" id="UP001359559"/>
    </source>
</evidence>
<evidence type="ECO:0000256" key="7">
    <source>
        <dbReference type="SAM" id="Phobius"/>
    </source>
</evidence>
<evidence type="ECO:0000256" key="6">
    <source>
        <dbReference type="ARBA" id="ARBA00029467"/>
    </source>
</evidence>
<keyword evidence="3" id="KW-0732">Signal</keyword>
<evidence type="ECO:0000256" key="2">
    <source>
        <dbReference type="ARBA" id="ARBA00022692"/>
    </source>
</evidence>
<dbReference type="EMBL" id="JAYKXN010000008">
    <property type="protein sequence ID" value="KAK7262816.1"/>
    <property type="molecule type" value="Genomic_DNA"/>
</dbReference>
<organism evidence="8 9">
    <name type="scientific">Clitoria ternatea</name>
    <name type="common">Butterfly pea</name>
    <dbReference type="NCBI Taxonomy" id="43366"/>
    <lineage>
        <taxon>Eukaryota</taxon>
        <taxon>Viridiplantae</taxon>
        <taxon>Streptophyta</taxon>
        <taxon>Embryophyta</taxon>
        <taxon>Tracheophyta</taxon>
        <taxon>Spermatophyta</taxon>
        <taxon>Magnoliopsida</taxon>
        <taxon>eudicotyledons</taxon>
        <taxon>Gunneridae</taxon>
        <taxon>Pentapetalae</taxon>
        <taxon>rosids</taxon>
        <taxon>fabids</taxon>
        <taxon>Fabales</taxon>
        <taxon>Fabaceae</taxon>
        <taxon>Papilionoideae</taxon>
        <taxon>50 kb inversion clade</taxon>
        <taxon>NPAAA clade</taxon>
        <taxon>indigoferoid/millettioid clade</taxon>
        <taxon>Phaseoleae</taxon>
        <taxon>Clitoria</taxon>
    </lineage>
</organism>
<protein>
    <submittedName>
        <fullName evidence="8">Uncharacterized protein</fullName>
    </submittedName>
</protein>
<dbReference type="GO" id="GO:0012505">
    <property type="term" value="C:endomembrane system"/>
    <property type="evidence" value="ECO:0007669"/>
    <property type="project" value="UniProtKB-SubCell"/>
</dbReference>
<dbReference type="PANTHER" id="PTHR31769">
    <property type="entry name" value="OS07G0462200 PROTEIN-RELATED"/>
    <property type="match status" value="1"/>
</dbReference>
<dbReference type="Proteomes" id="UP001359559">
    <property type="component" value="Unassembled WGS sequence"/>
</dbReference>
<dbReference type="Pfam" id="PF06749">
    <property type="entry name" value="DUF1218"/>
    <property type="match status" value="1"/>
</dbReference>
<dbReference type="InterPro" id="IPR052222">
    <property type="entry name" value="DESIGUAL"/>
</dbReference>
<accession>A0AAN9EUH7</accession>
<feature type="transmembrane region" description="Helical" evidence="7">
    <location>
        <begin position="100"/>
        <end position="123"/>
    </location>
</feature>
<evidence type="ECO:0000256" key="3">
    <source>
        <dbReference type="ARBA" id="ARBA00022729"/>
    </source>
</evidence>
<keyword evidence="5 7" id="KW-0472">Membrane</keyword>
<dbReference type="InterPro" id="IPR009606">
    <property type="entry name" value="DEAL/Modifying_wall_lignin1/2"/>
</dbReference>
<dbReference type="AlphaFoldDB" id="A0AAN9EUH7"/>
<keyword evidence="9" id="KW-1185">Reference proteome</keyword>
<evidence type="ECO:0000256" key="1">
    <source>
        <dbReference type="ARBA" id="ARBA00004127"/>
    </source>
</evidence>
<gene>
    <name evidence="8" type="ORF">RJT34_30397</name>
</gene>
<comment type="subcellular location">
    <subcellularLocation>
        <location evidence="1">Endomembrane system</location>
        <topology evidence="1">Multi-pass membrane protein</topology>
    </subcellularLocation>
</comment>
<evidence type="ECO:0000256" key="5">
    <source>
        <dbReference type="ARBA" id="ARBA00023136"/>
    </source>
</evidence>
<feature type="transmembrane region" description="Helical" evidence="7">
    <location>
        <begin position="54"/>
        <end position="79"/>
    </location>
</feature>
<evidence type="ECO:0000313" key="8">
    <source>
        <dbReference type="EMBL" id="KAK7262816.1"/>
    </source>
</evidence>
<sequence length="191" mass="20995">MESPLSCKLSVIFFIIISLSLGLISFFSCIAAEIKRNKEEDLRWNGKLCYLPSSKAFGLGIAALVSFFFAQIIGNFMLLKYSCLRSKSKSQSKMPAIAKVLFWISWVSFGFASILLIAATSMNKRQPYSVGWLNGDCYIVKEGTYAGSAILVLVTVGSVNGSVFSTFKSSQTKLDKKLPKSSGVKTKTFFV</sequence>
<comment type="similarity">
    <text evidence="6">Belongs to the DESIGUAL family.</text>
</comment>
<comment type="caution">
    <text evidence="8">The sequence shown here is derived from an EMBL/GenBank/DDBJ whole genome shotgun (WGS) entry which is preliminary data.</text>
</comment>
<feature type="transmembrane region" description="Helical" evidence="7">
    <location>
        <begin position="143"/>
        <end position="167"/>
    </location>
</feature>
<name>A0AAN9EUH7_CLITE</name>